<sequence length="307" mass="35447">MTNLEEIVASLTDRLRSLELENQALQQETRPESIREPKAALPDKFDGTRRHFRGFINQLELVFQLQDKRYNTDRKKIATLGTLLTDKALSWYNPYIEQPERYAYDLSSWSAFKARMKATFGEINQEQNDAALRSQFYSGLSSEIKDHLVHCESPVSLAAAMDQAIRIDNRIFERRQEQQYNPRQFRRNQPPNTPVPRSHSQQYQQRFVDNYSRSPANQPSAPITSTPVQQHRTTDDMDIDFARRGPLTSSERQQRFSQGLCLVCGQSGHLKATCPRSNSRFRPQRQVQAIEMKGHSSEVSGNDLGRL</sequence>
<reference evidence="5 6" key="1">
    <citation type="submission" date="2021-02" db="EMBL/GenBank/DDBJ databases">
        <title>Variation within the Batrachochytrium salamandrivorans European outbreak.</title>
        <authorList>
            <person name="Kelly M."/>
            <person name="Pasmans F."/>
            <person name="Shea T.P."/>
            <person name="Munoz J.F."/>
            <person name="Carranza S."/>
            <person name="Cuomo C.A."/>
            <person name="Martel A."/>
        </authorList>
    </citation>
    <scope>NUCLEOTIDE SEQUENCE [LARGE SCALE GENOMIC DNA]</scope>
    <source>
        <strain evidence="5 6">AMFP18/2</strain>
    </source>
</reference>
<feature type="compositionally biased region" description="Polar residues" evidence="3">
    <location>
        <begin position="198"/>
        <end position="231"/>
    </location>
</feature>
<evidence type="ECO:0000259" key="4">
    <source>
        <dbReference type="PROSITE" id="PS50158"/>
    </source>
</evidence>
<dbReference type="InterPro" id="IPR036875">
    <property type="entry name" value="Znf_CCHC_sf"/>
</dbReference>
<keyword evidence="1" id="KW-0862">Zinc</keyword>
<feature type="compositionally biased region" description="Polar residues" evidence="3">
    <location>
        <begin position="178"/>
        <end position="190"/>
    </location>
</feature>
<accession>A0ABQ8FL40</accession>
<dbReference type="Pfam" id="PF16297">
    <property type="entry name" value="DUF4939"/>
    <property type="match status" value="1"/>
</dbReference>
<comment type="caution">
    <text evidence="5">The sequence shown here is derived from an EMBL/GenBank/DDBJ whole genome shotgun (WGS) entry which is preliminary data.</text>
</comment>
<keyword evidence="1" id="KW-0479">Metal-binding</keyword>
<dbReference type="Proteomes" id="UP001648503">
    <property type="component" value="Unassembled WGS sequence"/>
</dbReference>
<evidence type="ECO:0000256" key="2">
    <source>
        <dbReference type="SAM" id="Coils"/>
    </source>
</evidence>
<evidence type="ECO:0000256" key="3">
    <source>
        <dbReference type="SAM" id="MobiDB-lite"/>
    </source>
</evidence>
<dbReference type="PANTHER" id="PTHR15503">
    <property type="entry name" value="LDOC1 RELATED"/>
    <property type="match status" value="1"/>
</dbReference>
<keyword evidence="2" id="KW-0175">Coiled coil</keyword>
<protein>
    <recommendedName>
        <fullName evidence="4">CCHC-type domain-containing protein</fullName>
    </recommendedName>
</protein>
<dbReference type="PROSITE" id="PS50158">
    <property type="entry name" value="ZF_CCHC"/>
    <property type="match status" value="1"/>
</dbReference>
<feature type="region of interest" description="Disordered" evidence="3">
    <location>
        <begin position="176"/>
        <end position="232"/>
    </location>
</feature>
<organism evidence="5 6">
    <name type="scientific">Batrachochytrium salamandrivorans</name>
    <dbReference type="NCBI Taxonomy" id="1357716"/>
    <lineage>
        <taxon>Eukaryota</taxon>
        <taxon>Fungi</taxon>
        <taxon>Fungi incertae sedis</taxon>
        <taxon>Chytridiomycota</taxon>
        <taxon>Chytridiomycota incertae sedis</taxon>
        <taxon>Chytridiomycetes</taxon>
        <taxon>Rhizophydiales</taxon>
        <taxon>Rhizophydiales incertae sedis</taxon>
        <taxon>Batrachochytrium</taxon>
    </lineage>
</organism>
<proteinExistence type="predicted"/>
<evidence type="ECO:0000313" key="6">
    <source>
        <dbReference type="Proteomes" id="UP001648503"/>
    </source>
</evidence>
<name>A0ABQ8FL40_9FUNG</name>
<dbReference type="PANTHER" id="PTHR15503:SF22">
    <property type="entry name" value="TRANSPOSON TY3-I GAG POLYPROTEIN"/>
    <property type="match status" value="1"/>
</dbReference>
<dbReference type="InterPro" id="IPR032549">
    <property type="entry name" value="DUF4939"/>
</dbReference>
<feature type="coiled-coil region" evidence="2">
    <location>
        <begin position="1"/>
        <end position="28"/>
    </location>
</feature>
<feature type="domain" description="CCHC-type" evidence="4">
    <location>
        <begin position="261"/>
        <end position="276"/>
    </location>
</feature>
<dbReference type="InterPro" id="IPR001878">
    <property type="entry name" value="Znf_CCHC"/>
</dbReference>
<dbReference type="InterPro" id="IPR032567">
    <property type="entry name" value="RTL1-rel"/>
</dbReference>
<gene>
    <name evidence="5" type="ORF">BASA50_002627</name>
</gene>
<evidence type="ECO:0000256" key="1">
    <source>
        <dbReference type="PROSITE-ProRule" id="PRU00047"/>
    </source>
</evidence>
<keyword evidence="6" id="KW-1185">Reference proteome</keyword>
<evidence type="ECO:0000313" key="5">
    <source>
        <dbReference type="EMBL" id="KAH6600039.1"/>
    </source>
</evidence>
<keyword evidence="1" id="KW-0863">Zinc-finger</keyword>
<dbReference type="EMBL" id="JAFCIX010000051">
    <property type="protein sequence ID" value="KAH6600039.1"/>
    <property type="molecule type" value="Genomic_DNA"/>
</dbReference>
<dbReference type="SUPFAM" id="SSF57756">
    <property type="entry name" value="Retrovirus zinc finger-like domains"/>
    <property type="match status" value="1"/>
</dbReference>